<evidence type="ECO:0000313" key="1">
    <source>
        <dbReference type="EMBL" id="MDQ0341118.1"/>
    </source>
</evidence>
<name>A0ABU0CY92_9BACI</name>
<keyword evidence="2" id="KW-1185">Reference proteome</keyword>
<dbReference type="EMBL" id="JAUSUQ010000033">
    <property type="protein sequence ID" value="MDQ0341118.1"/>
    <property type="molecule type" value="Genomic_DNA"/>
</dbReference>
<accession>A0ABU0CY92</accession>
<sequence>MESPIFIPLKQALDVTEESRFKKADLIFVTDGQASLPHSFVETFNERKKRKTV</sequence>
<dbReference type="RefSeq" id="WP_307343822.1">
    <property type="nucleotide sequence ID" value="NZ_JAUSUQ010000033.1"/>
</dbReference>
<evidence type="ECO:0000313" key="2">
    <source>
        <dbReference type="Proteomes" id="UP001232445"/>
    </source>
</evidence>
<gene>
    <name evidence="1" type="ORF">J2S00_003962</name>
</gene>
<reference evidence="1 2" key="1">
    <citation type="submission" date="2023-07" db="EMBL/GenBank/DDBJ databases">
        <title>Genomic Encyclopedia of Type Strains, Phase IV (KMG-IV): sequencing the most valuable type-strain genomes for metagenomic binning, comparative biology and taxonomic classification.</title>
        <authorList>
            <person name="Goeker M."/>
        </authorList>
    </citation>
    <scope>NUCLEOTIDE SEQUENCE [LARGE SCALE GENOMIC DNA]</scope>
    <source>
        <strain evidence="1 2">DSM 17740</strain>
    </source>
</reference>
<organism evidence="1 2">
    <name type="scientific">Caldalkalibacillus uzonensis</name>
    <dbReference type="NCBI Taxonomy" id="353224"/>
    <lineage>
        <taxon>Bacteria</taxon>
        <taxon>Bacillati</taxon>
        <taxon>Bacillota</taxon>
        <taxon>Bacilli</taxon>
        <taxon>Bacillales</taxon>
        <taxon>Bacillaceae</taxon>
        <taxon>Caldalkalibacillus</taxon>
    </lineage>
</organism>
<dbReference type="Proteomes" id="UP001232445">
    <property type="component" value="Unassembled WGS sequence"/>
</dbReference>
<comment type="caution">
    <text evidence="1">The sequence shown here is derived from an EMBL/GenBank/DDBJ whole genome shotgun (WGS) entry which is preliminary data.</text>
</comment>
<protein>
    <submittedName>
        <fullName evidence="1">Uncharacterized protein with von Willebrand factor type A (VWA) domain</fullName>
    </submittedName>
</protein>
<proteinExistence type="predicted"/>